<dbReference type="CDD" id="cd02181">
    <property type="entry name" value="GH16_fungal_Lam16A_glucanase"/>
    <property type="match status" value="1"/>
</dbReference>
<name>A0A433R0D3_9FUNG</name>
<dbReference type="GO" id="GO:0004553">
    <property type="term" value="F:hydrolase activity, hydrolyzing O-glycosyl compounds"/>
    <property type="evidence" value="ECO:0007669"/>
    <property type="project" value="InterPro"/>
</dbReference>
<reference evidence="6 7" key="1">
    <citation type="journal article" date="2018" name="New Phytol.">
        <title>Phylogenomics of Endogonaceae and evolution of mycorrhizas within Mucoromycota.</title>
        <authorList>
            <person name="Chang Y."/>
            <person name="Desiro A."/>
            <person name="Na H."/>
            <person name="Sandor L."/>
            <person name="Lipzen A."/>
            <person name="Clum A."/>
            <person name="Barry K."/>
            <person name="Grigoriev I.V."/>
            <person name="Martin F.M."/>
            <person name="Stajich J.E."/>
            <person name="Smith M.E."/>
            <person name="Bonito G."/>
            <person name="Spatafora J.W."/>
        </authorList>
    </citation>
    <scope>NUCLEOTIDE SEQUENCE [LARGE SCALE GENOMIC DNA]</scope>
    <source>
        <strain evidence="6 7">AD002</strain>
    </source>
</reference>
<dbReference type="Proteomes" id="UP000274822">
    <property type="component" value="Unassembled WGS sequence"/>
</dbReference>
<evidence type="ECO:0000313" key="7">
    <source>
        <dbReference type="Proteomes" id="UP000274822"/>
    </source>
</evidence>
<dbReference type="PANTHER" id="PTHR10963:SF24">
    <property type="entry name" value="GLYCOSIDASE C21B10.07-RELATED"/>
    <property type="match status" value="1"/>
</dbReference>
<proteinExistence type="inferred from homology"/>
<evidence type="ECO:0000256" key="2">
    <source>
        <dbReference type="ARBA" id="ARBA00022801"/>
    </source>
</evidence>
<dbReference type="Pfam" id="PF26113">
    <property type="entry name" value="GH16_XgeA"/>
    <property type="match status" value="1"/>
</dbReference>
<dbReference type="EMBL" id="RBNJ01000066">
    <property type="protein sequence ID" value="RUS35509.1"/>
    <property type="molecule type" value="Genomic_DNA"/>
</dbReference>
<dbReference type="InterPro" id="IPR050546">
    <property type="entry name" value="Glycosyl_Hydrlase_16"/>
</dbReference>
<dbReference type="FunFam" id="2.60.120.200:FF:000114">
    <property type="entry name" value="Probable endo-1,3(4)-beta-glucanase NFIA_089530"/>
    <property type="match status" value="1"/>
</dbReference>
<feature type="domain" description="GH16" evidence="5">
    <location>
        <begin position="27"/>
        <end position="290"/>
    </location>
</feature>
<keyword evidence="3" id="KW-0326">Glycosidase</keyword>
<dbReference type="GO" id="GO:0030246">
    <property type="term" value="F:carbohydrate binding"/>
    <property type="evidence" value="ECO:0007669"/>
    <property type="project" value="UniProtKB-KW"/>
</dbReference>
<keyword evidence="2" id="KW-0378">Hydrolase</keyword>
<dbReference type="InterPro" id="IPR000757">
    <property type="entry name" value="Beta-glucanase-like"/>
</dbReference>
<dbReference type="Gene3D" id="2.60.120.200">
    <property type="match status" value="1"/>
</dbReference>
<dbReference type="SUPFAM" id="SSF49899">
    <property type="entry name" value="Concanavalin A-like lectins/glucanases"/>
    <property type="match status" value="1"/>
</dbReference>
<protein>
    <submittedName>
        <fullName evidence="6">Concanavalin A-like lectin/glucanase domain-containing protein</fullName>
    </submittedName>
</protein>
<evidence type="ECO:0000256" key="4">
    <source>
        <dbReference type="SAM" id="SignalP"/>
    </source>
</evidence>
<dbReference type="PANTHER" id="PTHR10963">
    <property type="entry name" value="GLYCOSYL HYDROLASE-RELATED"/>
    <property type="match status" value="1"/>
</dbReference>
<keyword evidence="6" id="KW-0430">Lectin</keyword>
<dbReference type="InterPro" id="IPR013320">
    <property type="entry name" value="ConA-like_dom_sf"/>
</dbReference>
<feature type="chain" id="PRO_5019384750" evidence="4">
    <location>
        <begin position="24"/>
        <end position="322"/>
    </location>
</feature>
<evidence type="ECO:0000259" key="5">
    <source>
        <dbReference type="PROSITE" id="PS51762"/>
    </source>
</evidence>
<evidence type="ECO:0000256" key="3">
    <source>
        <dbReference type="ARBA" id="ARBA00023295"/>
    </source>
</evidence>
<dbReference type="GO" id="GO:0009251">
    <property type="term" value="P:glucan catabolic process"/>
    <property type="evidence" value="ECO:0007669"/>
    <property type="project" value="TreeGrafter"/>
</dbReference>
<feature type="signal peptide" evidence="4">
    <location>
        <begin position="1"/>
        <end position="23"/>
    </location>
</feature>
<comment type="caution">
    <text evidence="6">The sequence shown here is derived from an EMBL/GenBank/DDBJ whole genome shotgun (WGS) entry which is preliminary data.</text>
</comment>
<accession>A0A433R0D3</accession>
<sequence>MKLTTFILALAIYGLFIATATDAAKPKYKYKKPVPRNGTDVYQGSSFFDKFDFFTASDPTDGFVRYVNADTARSNNLTFVKNDTIYVYSDHTNIAPKGRMSVRLSSKSKYNSGLFIFDILHMPTGCGTWPAVWTFGDDWPNNGEIDIVEGVNNQAKNAMTLHTNAGCTMKMVELRESGTMVNANCDVGKSDQGCSVTDKRTSSYGTRFNENEGGVFAVRWSSSGIQVWFFPRNSIPQDIIDGTPKPTSWSLPSADFPFKSCTPSYFRGHRIVVDNTFCGDWAGDTFSEMCPGKGSCANYVKNNPHAFKEAYWAFRSFKVYKV</sequence>
<gene>
    <name evidence="6" type="ORF">BC938DRAFT_481858</name>
</gene>
<organism evidence="6 7">
    <name type="scientific">Jimgerdemannia flammicorona</name>
    <dbReference type="NCBI Taxonomy" id="994334"/>
    <lineage>
        <taxon>Eukaryota</taxon>
        <taxon>Fungi</taxon>
        <taxon>Fungi incertae sedis</taxon>
        <taxon>Mucoromycota</taxon>
        <taxon>Mucoromycotina</taxon>
        <taxon>Endogonomycetes</taxon>
        <taxon>Endogonales</taxon>
        <taxon>Endogonaceae</taxon>
        <taxon>Jimgerdemannia</taxon>
    </lineage>
</organism>
<evidence type="ECO:0000313" key="6">
    <source>
        <dbReference type="EMBL" id="RUS35509.1"/>
    </source>
</evidence>
<dbReference type="PROSITE" id="PS51762">
    <property type="entry name" value="GH16_2"/>
    <property type="match status" value="1"/>
</dbReference>
<keyword evidence="4" id="KW-0732">Signal</keyword>
<dbReference type="AlphaFoldDB" id="A0A433R0D3"/>
<comment type="similarity">
    <text evidence="1">Belongs to the glycosyl hydrolase 16 family.</text>
</comment>
<keyword evidence="7" id="KW-1185">Reference proteome</keyword>
<evidence type="ECO:0000256" key="1">
    <source>
        <dbReference type="ARBA" id="ARBA00006865"/>
    </source>
</evidence>